<gene>
    <name evidence="4" type="primary">ybgF</name>
    <name evidence="1" type="synonym">cpoB</name>
    <name evidence="4" type="ORF">NBZ79_06895</name>
</gene>
<sequence precursor="true">MTKNILFGTGIRILRVCQPVKTVSRCLVAVSILFATTTLSFAQSSEVQALIDRINRLELDLNDVQRQLYNGTPPPPRPQAAPSTSAPSTLGTTGNTSGLALLTGRISAIEDEQRRLTGAQEETLFKIDQVKNRLDKLVKDVDFRLTAIERQLGGGAGTAVLVPPQGQTGNTAATSNTVVIDSGSVPEGSKVLGTVAAPTTAGGGTANNTAASTAAAGVATAAVVGNLPAGSPSEQYNYAISLVRAGEYDQAEAAFSEFLQQHKDHDLAGNAQYWLGETFYVRGDYPNAASAFFEGYETYPDNSKAADNLLKLAMTLGRMDQKEEACATFAQIDKQFNTLPARLVRSINREKQKLECSG</sequence>
<dbReference type="InterPro" id="IPR011990">
    <property type="entry name" value="TPR-like_helical_dom_sf"/>
</dbReference>
<evidence type="ECO:0000256" key="2">
    <source>
        <dbReference type="PROSITE-ProRule" id="PRU00339"/>
    </source>
</evidence>
<organism evidence="4 5">
    <name type="scientific">Sneathiella marina</name>
    <dbReference type="NCBI Taxonomy" id="2950108"/>
    <lineage>
        <taxon>Bacteria</taxon>
        <taxon>Pseudomonadati</taxon>
        <taxon>Pseudomonadota</taxon>
        <taxon>Alphaproteobacteria</taxon>
        <taxon>Sneathiellales</taxon>
        <taxon>Sneathiellaceae</taxon>
        <taxon>Sneathiella</taxon>
    </lineage>
</organism>
<dbReference type="HAMAP" id="MF_02066">
    <property type="entry name" value="CpoB"/>
    <property type="match status" value="1"/>
</dbReference>
<evidence type="ECO:0000256" key="1">
    <source>
        <dbReference type="HAMAP-Rule" id="MF_02066"/>
    </source>
</evidence>
<dbReference type="InterPro" id="IPR034706">
    <property type="entry name" value="CpoB"/>
</dbReference>
<comment type="similarity">
    <text evidence="1">Belongs to the CpoB family.</text>
</comment>
<keyword evidence="5" id="KW-1185">Reference proteome</keyword>
<evidence type="ECO:0000256" key="3">
    <source>
        <dbReference type="SAM" id="MobiDB-lite"/>
    </source>
</evidence>
<feature type="chain" id="PRO_5044913021" description="Cell division coordinator CpoB" evidence="1">
    <location>
        <begin position="43"/>
        <end position="358"/>
    </location>
</feature>
<reference evidence="4" key="1">
    <citation type="submission" date="2022-06" db="EMBL/GenBank/DDBJ databases">
        <title>Sneathiella actinostolidae sp. nov., isolated from a sea anemonein the Western Pacific Ocean.</title>
        <authorList>
            <person name="Wei M.J."/>
        </authorList>
    </citation>
    <scope>NUCLEOTIDE SEQUENCE</scope>
    <source>
        <strain evidence="4">PHK-P5</strain>
    </source>
</reference>
<protein>
    <recommendedName>
        <fullName evidence="1">Cell division coordinator CpoB</fullName>
    </recommendedName>
</protein>
<feature type="region of interest" description="Disordered" evidence="3">
    <location>
        <begin position="66"/>
        <end position="97"/>
    </location>
</feature>
<dbReference type="Proteomes" id="UP001056291">
    <property type="component" value="Chromosome"/>
</dbReference>
<keyword evidence="1" id="KW-0574">Periplasm</keyword>
<dbReference type="Gene3D" id="1.25.40.10">
    <property type="entry name" value="Tetratricopeptide repeat domain"/>
    <property type="match status" value="1"/>
</dbReference>
<dbReference type="NCBIfam" id="TIGR02795">
    <property type="entry name" value="tol_pal_ybgF"/>
    <property type="match status" value="1"/>
</dbReference>
<accession>A0ABY4W6P2</accession>
<dbReference type="InterPro" id="IPR014162">
    <property type="entry name" value="CpoB_C"/>
</dbReference>
<dbReference type="Pfam" id="PF13432">
    <property type="entry name" value="TPR_16"/>
    <property type="match status" value="1"/>
</dbReference>
<name>A0ABY4W6P2_9PROT</name>
<keyword evidence="1" id="KW-0732">Signal</keyword>
<feature type="compositionally biased region" description="Low complexity" evidence="3">
    <location>
        <begin position="80"/>
        <end position="97"/>
    </location>
</feature>
<dbReference type="EMBL" id="CP098747">
    <property type="protein sequence ID" value="USG62703.1"/>
    <property type="molecule type" value="Genomic_DNA"/>
</dbReference>
<feature type="repeat" description="TPR" evidence="2">
    <location>
        <begin position="269"/>
        <end position="302"/>
    </location>
</feature>
<dbReference type="SUPFAM" id="SSF48452">
    <property type="entry name" value="TPR-like"/>
    <property type="match status" value="1"/>
</dbReference>
<keyword evidence="1" id="KW-0132">Cell division</keyword>
<dbReference type="RefSeq" id="WP_251936723.1">
    <property type="nucleotide sequence ID" value="NZ_CP098747.1"/>
</dbReference>
<dbReference type="PROSITE" id="PS50005">
    <property type="entry name" value="TPR"/>
    <property type="match status" value="1"/>
</dbReference>
<evidence type="ECO:0000313" key="5">
    <source>
        <dbReference type="Proteomes" id="UP001056291"/>
    </source>
</evidence>
<dbReference type="InterPro" id="IPR019734">
    <property type="entry name" value="TPR_rpt"/>
</dbReference>
<keyword evidence="1" id="KW-0131">Cell cycle</keyword>
<evidence type="ECO:0000313" key="4">
    <source>
        <dbReference type="EMBL" id="USG62703.1"/>
    </source>
</evidence>
<comment type="subcellular location">
    <subcellularLocation>
        <location evidence="1">Periplasm</location>
    </subcellularLocation>
</comment>
<dbReference type="Pfam" id="PF13174">
    <property type="entry name" value="TPR_6"/>
    <property type="match status" value="1"/>
</dbReference>
<keyword evidence="2" id="KW-0802">TPR repeat</keyword>
<comment type="function">
    <text evidence="1">Mediates coordination of peptidoglycan synthesis and outer membrane constriction during cell division.</text>
</comment>
<proteinExistence type="inferred from homology"/>
<feature type="signal peptide" evidence="1">
    <location>
        <begin position="1"/>
        <end position="42"/>
    </location>
</feature>